<dbReference type="Gene3D" id="1.20.120.1750">
    <property type="match status" value="1"/>
</dbReference>
<dbReference type="PROSITE" id="PS50089">
    <property type="entry name" value="ZF_RING_2"/>
    <property type="match status" value="1"/>
</dbReference>
<keyword evidence="6" id="KW-0862">Zinc</keyword>
<dbReference type="SUPFAM" id="SSF57850">
    <property type="entry name" value="RING/U-box"/>
    <property type="match status" value="2"/>
</dbReference>
<evidence type="ECO:0000259" key="8">
    <source>
        <dbReference type="PROSITE" id="PS50089"/>
    </source>
</evidence>
<evidence type="ECO:0000259" key="9">
    <source>
        <dbReference type="PROSITE" id="PS51873"/>
    </source>
</evidence>
<reference evidence="10" key="1">
    <citation type="journal article" date="2019" name="MBio">
        <title>Virus Genomes from Deep Sea Sediments Expand the Ocean Megavirome and Support Independent Origins of Viral Gigantism.</title>
        <authorList>
            <person name="Backstrom D."/>
            <person name="Yutin N."/>
            <person name="Jorgensen S.L."/>
            <person name="Dharamshi J."/>
            <person name="Homa F."/>
            <person name="Zaremba-Niedwiedzka K."/>
            <person name="Spang A."/>
            <person name="Wolf Y.I."/>
            <person name="Koonin E.V."/>
            <person name="Ettema T.J."/>
        </authorList>
    </citation>
    <scope>NUCLEOTIDE SEQUENCE</scope>
</reference>
<dbReference type="InterPro" id="IPR001841">
    <property type="entry name" value="Znf_RING"/>
</dbReference>
<sequence length="457" mass="52391">MNTDWAPLNATKTCQPAASLACPVCVDPIPKGETVTCLACGYATDKKCPKRYLLSRDEGAHCMSCRARWGDKFLIAAFGKTWATGTQPDAYRPHLKKIFLDREKSRIPETLAELPRIRARNQAVADARQRLADLLVQQNILTRDIAQTRNFIAASGRRGGDQARPLCTFVCPCPKEECRGMIVAKTHACGICERRVCRRCRAPRVDDEKHECVDGDLETVRLLRTDTKPCPKCAVPIHRISGCSQMWCVQCHTSYNWRTGVISRGVTHNPHAMRWLREHGGNGPEGMRDVPCGGLVQMHHLGIWREGDDRGRYRTTIRSIYRRVAEIAERLNRIRLQPFDDLRIMFLLGAFSEAEWQQKIFLRERSNARRQATVDILTTFQTIAVERFRNLYETLRSPPPERMSIFVAPKKQKKILANFVKEMEDVRKFINSTFFDELRVLGTAEPLHITDKWTWSR</sequence>
<feature type="domain" description="RING-type" evidence="9">
    <location>
        <begin position="18"/>
        <end position="290"/>
    </location>
</feature>
<dbReference type="GO" id="GO:0016567">
    <property type="term" value="P:protein ubiquitination"/>
    <property type="evidence" value="ECO:0007669"/>
    <property type="project" value="InterPro"/>
</dbReference>
<evidence type="ECO:0000256" key="7">
    <source>
        <dbReference type="PROSITE-ProRule" id="PRU00175"/>
    </source>
</evidence>
<keyword evidence="5" id="KW-0833">Ubl conjugation pathway</keyword>
<evidence type="ECO:0000256" key="2">
    <source>
        <dbReference type="ARBA" id="ARBA00022723"/>
    </source>
</evidence>
<keyword evidence="2" id="KW-0479">Metal-binding</keyword>
<dbReference type="GO" id="GO:0004842">
    <property type="term" value="F:ubiquitin-protein transferase activity"/>
    <property type="evidence" value="ECO:0007669"/>
    <property type="project" value="InterPro"/>
</dbReference>
<keyword evidence="4 7" id="KW-0863">Zinc-finger</keyword>
<organism evidence="10">
    <name type="scientific">Marseillevirus LCMAC103</name>
    <dbReference type="NCBI Taxonomy" id="2506604"/>
    <lineage>
        <taxon>Viruses</taxon>
        <taxon>Varidnaviria</taxon>
        <taxon>Bamfordvirae</taxon>
        <taxon>Nucleocytoviricota</taxon>
        <taxon>Megaviricetes</taxon>
        <taxon>Pimascovirales</taxon>
        <taxon>Pimascovirales incertae sedis</taxon>
        <taxon>Marseilleviridae</taxon>
    </lineage>
</organism>
<gene>
    <name evidence="10" type="ORF">LCMAC103_01680</name>
</gene>
<dbReference type="GO" id="GO:0008270">
    <property type="term" value="F:zinc ion binding"/>
    <property type="evidence" value="ECO:0007669"/>
    <property type="project" value="UniProtKB-KW"/>
</dbReference>
<evidence type="ECO:0000313" key="10">
    <source>
        <dbReference type="EMBL" id="QBK86830.1"/>
    </source>
</evidence>
<evidence type="ECO:0000256" key="5">
    <source>
        <dbReference type="ARBA" id="ARBA00022786"/>
    </source>
</evidence>
<dbReference type="InterPro" id="IPR044066">
    <property type="entry name" value="TRIAD_supradom"/>
</dbReference>
<evidence type="ECO:0000256" key="6">
    <source>
        <dbReference type="ARBA" id="ARBA00022833"/>
    </source>
</evidence>
<dbReference type="InterPro" id="IPR031127">
    <property type="entry name" value="E3_UB_ligase_RBR"/>
</dbReference>
<feature type="domain" description="RING-type" evidence="8">
    <location>
        <begin position="22"/>
        <end position="66"/>
    </location>
</feature>
<dbReference type="PANTHER" id="PTHR11685">
    <property type="entry name" value="RBR FAMILY RING FINGER AND IBR DOMAIN-CONTAINING"/>
    <property type="match status" value="1"/>
</dbReference>
<proteinExistence type="predicted"/>
<evidence type="ECO:0000256" key="1">
    <source>
        <dbReference type="ARBA" id="ARBA00022679"/>
    </source>
</evidence>
<protein>
    <submittedName>
        <fullName evidence="10">E3 ubiquitin-protein ligase</fullName>
    </submittedName>
</protein>
<keyword evidence="3" id="KW-0677">Repeat</keyword>
<name>A0A481YUX1_9VIRU</name>
<accession>A0A481YUX1</accession>
<keyword evidence="1" id="KW-0808">Transferase</keyword>
<evidence type="ECO:0000256" key="3">
    <source>
        <dbReference type="ARBA" id="ARBA00022737"/>
    </source>
</evidence>
<evidence type="ECO:0000256" key="4">
    <source>
        <dbReference type="ARBA" id="ARBA00022771"/>
    </source>
</evidence>
<dbReference type="EMBL" id="MK500337">
    <property type="protein sequence ID" value="QBK86830.1"/>
    <property type="molecule type" value="Genomic_DNA"/>
</dbReference>
<dbReference type="PROSITE" id="PS51873">
    <property type="entry name" value="TRIAD"/>
    <property type="match status" value="1"/>
</dbReference>